<dbReference type="SMART" id="SM00028">
    <property type="entry name" value="TPR"/>
    <property type="match status" value="7"/>
</dbReference>
<evidence type="ECO:0000256" key="2">
    <source>
        <dbReference type="SAM" id="Coils"/>
    </source>
</evidence>
<dbReference type="EMBL" id="CP000393">
    <property type="protein sequence ID" value="ABG52937.1"/>
    <property type="molecule type" value="Genomic_DNA"/>
</dbReference>
<dbReference type="PANTHER" id="PTHR10098">
    <property type="entry name" value="RAPSYN-RELATED"/>
    <property type="match status" value="1"/>
</dbReference>
<sequence>MIIWKNLRLVISIVCLLIVPPSMIVDKKANINSQALTKPTKNESYYISQNNLKTEIQKLEQQATEEFNNGKFEVALEQFKQVLEIYTQQSDRFGIIQTLDKIAVVYDAQGKYLKALEFYQKTLEKTQQEKSSEDISAILSKIGLVYSQLGQYEKAIDFYQQSLNKNYPEQAIILNKIGTIYYHLKQFSKALEYYQRALEVNRKNKDNTGIAKTLDNIGVTYREQEKYSEALKYHQEALAIKEKIGDNYNNSATLHHIGLVYRELNKHSEALKFLTKTLIIERQLGHQDKERITLANIGKLLERKNQDQLAIIFYKQSINITENIRKDLKKLPVERQNLHIKSILEIYRILADLLLQQKRALEAHQILDLQQVQEIFEYMGNLQTDEYEYSEVPLLESEKVFWEKYTQLIDEVDKSHKQNPNHLEEKLVKIQQFFDSEEVKSIISELEKNARSQKLNSDIVLWLQSELKEHKQKNTVVLYPLLLENRLELVLVSANYPPFHRTVLVNEKEFNQTIFRLRGKLTNKNKSNQIVMQEGLKLYNWLIKPIEIYLKLIQAQTIIYAPDQKLRYIPLAALYDGKKWLVERFKVNNITAASLMDLEPRERFKPTILAGALTEGSYNFEVGKQKFEFESLPFAGVEVEEIEKIFPDTNKLLGNGFTKEAAESKMNSYNIVHFATHSAFITGHPEESFILFGDGALATLRDVENWNLQDVELVVLSACQTALVEQTANGQEILGFGYKIQEAGAAASIATLWRVDDQGTQEFMNDFYTALKNGESKTVALQKAQISMINSEYSHPSYWAPFILIGNGL</sequence>
<dbReference type="SUPFAM" id="SSF48452">
    <property type="entry name" value="TPR-like"/>
    <property type="match status" value="2"/>
</dbReference>
<dbReference type="eggNOG" id="COG0457">
    <property type="taxonomic scope" value="Bacteria"/>
</dbReference>
<dbReference type="InterPro" id="IPR011990">
    <property type="entry name" value="TPR-like_helical_dom_sf"/>
</dbReference>
<dbReference type="InterPro" id="IPR019734">
    <property type="entry name" value="TPR_rpt"/>
</dbReference>
<evidence type="ECO:0000259" key="3">
    <source>
        <dbReference type="Pfam" id="PF12770"/>
    </source>
</evidence>
<feature type="repeat" description="TPR" evidence="1">
    <location>
        <begin position="136"/>
        <end position="169"/>
    </location>
</feature>
<dbReference type="eggNOG" id="COG4995">
    <property type="taxonomic scope" value="Bacteria"/>
</dbReference>
<feature type="repeat" description="TPR" evidence="1">
    <location>
        <begin position="251"/>
        <end position="284"/>
    </location>
</feature>
<dbReference type="Pfam" id="PF13424">
    <property type="entry name" value="TPR_12"/>
    <property type="match status" value="3"/>
</dbReference>
<name>Q10XT7_TRIEI</name>
<gene>
    <name evidence="4" type="ordered locus">Tery_3903</name>
</gene>
<proteinExistence type="predicted"/>
<dbReference type="STRING" id="203124.Tery_3903"/>
<feature type="repeat" description="TPR" evidence="1">
    <location>
        <begin position="211"/>
        <end position="244"/>
    </location>
</feature>
<keyword evidence="1" id="KW-0802">TPR repeat</keyword>
<dbReference type="KEGG" id="ter:Tery_3903"/>
<dbReference type="Gene3D" id="1.25.40.10">
    <property type="entry name" value="Tetratricopeptide repeat domain"/>
    <property type="match status" value="2"/>
</dbReference>
<keyword evidence="2" id="KW-0175">Coiled coil</keyword>
<evidence type="ECO:0000313" key="4">
    <source>
        <dbReference type="EMBL" id="ABG52937.1"/>
    </source>
</evidence>
<dbReference type="OrthoDB" id="437421at2"/>
<protein>
    <submittedName>
        <fullName evidence="4">Tetratricopeptide TPR_2</fullName>
    </submittedName>
</protein>
<organism evidence="4">
    <name type="scientific">Trichodesmium erythraeum (strain IMS101)</name>
    <dbReference type="NCBI Taxonomy" id="203124"/>
    <lineage>
        <taxon>Bacteria</taxon>
        <taxon>Bacillati</taxon>
        <taxon>Cyanobacteriota</taxon>
        <taxon>Cyanophyceae</taxon>
        <taxon>Oscillatoriophycideae</taxon>
        <taxon>Oscillatoriales</taxon>
        <taxon>Microcoleaceae</taxon>
        <taxon>Trichodesmium</taxon>
    </lineage>
</organism>
<feature type="repeat" description="TPR" evidence="1">
    <location>
        <begin position="96"/>
        <end position="129"/>
    </location>
</feature>
<dbReference type="AlphaFoldDB" id="Q10XT7"/>
<reference evidence="4" key="1">
    <citation type="submission" date="2006-06" db="EMBL/GenBank/DDBJ databases">
        <title>Complete sequence of Trichodesmium erythraeum IMS101.</title>
        <authorList>
            <consortium name="US DOE Joint Genome Institute"/>
            <person name="Copeland A."/>
            <person name="Lucas S."/>
            <person name="Lapidus A."/>
            <person name="Barry K."/>
            <person name="Detter J.C."/>
            <person name="Glavina del Rio T."/>
            <person name="Hammon N."/>
            <person name="Israni S."/>
            <person name="Dalin E."/>
            <person name="Tice H."/>
            <person name="Pitluck S."/>
            <person name="Kiss H."/>
            <person name="Munk A.C."/>
            <person name="Brettin T."/>
            <person name="Bruce D."/>
            <person name="Han C."/>
            <person name="Tapia R."/>
            <person name="Gilna P."/>
            <person name="Schmutz J."/>
            <person name="Larimer F."/>
            <person name="Land M."/>
            <person name="Hauser L."/>
            <person name="Kyrpides N."/>
            <person name="Kim E."/>
            <person name="Richardson P."/>
        </authorList>
    </citation>
    <scope>NUCLEOTIDE SEQUENCE [LARGE SCALE GENOMIC DNA]</scope>
    <source>
        <strain evidence="4">IMS101</strain>
    </source>
</reference>
<dbReference type="HOGENOM" id="CLU_002404_0_0_3"/>
<accession>Q10XT7</accession>
<dbReference type="InterPro" id="IPR024983">
    <property type="entry name" value="CHAT_dom"/>
</dbReference>
<dbReference type="Pfam" id="PF12770">
    <property type="entry name" value="CHAT"/>
    <property type="match status" value="1"/>
</dbReference>
<dbReference type="RefSeq" id="WP_011613267.1">
    <property type="nucleotide sequence ID" value="NC_008312.1"/>
</dbReference>
<feature type="coiled-coil region" evidence="2">
    <location>
        <begin position="42"/>
        <end position="69"/>
    </location>
</feature>
<dbReference type="PROSITE" id="PS50005">
    <property type="entry name" value="TPR"/>
    <property type="match status" value="5"/>
</dbReference>
<evidence type="ECO:0000256" key="1">
    <source>
        <dbReference type="PROSITE-ProRule" id="PRU00339"/>
    </source>
</evidence>
<feature type="repeat" description="TPR" evidence="1">
    <location>
        <begin position="171"/>
        <end position="204"/>
    </location>
</feature>
<dbReference type="PROSITE" id="PS50293">
    <property type="entry name" value="TPR_REGION"/>
    <property type="match status" value="2"/>
</dbReference>
<feature type="domain" description="CHAT" evidence="3">
    <location>
        <begin position="537"/>
        <end position="807"/>
    </location>
</feature>